<feature type="transmembrane region" description="Helical" evidence="2">
    <location>
        <begin position="826"/>
        <end position="848"/>
    </location>
</feature>
<keyword evidence="2" id="KW-0812">Transmembrane</keyword>
<sequence>MSAIIRPRELVSLLLGLTLIAVMVATGDSRASAAPTDEVGAFSKTKTVTREFVDGDQTELVDSRDVTVNVDHTLNLRGRERVKIDWSGARPSAGRAANPAGEKGMSQEYPVVILQCRGQDDQSLPEAQRLSPKTCWTSTVQQRSQSAVQRNAVWRHDAYASETDREQVSGVDPTAGCDVDPEFWTHATPFVAASGKTFAACSGSTMPPEAAVGASFPPAEVASFTNADGKGEANFEVRSATENESLGCSSSTPCSIVVIPIMGLSCADTPAADPCEATGSFRTGSNNFANEGVDAAVSPLYWWSESNWRNRITVPLTFGLPPDACDVLDSRAPTAFYGSELMSQAALQWSPAYCLRKDRFKFQLNRLGDDPAFALVENGQATAAFVSGTREKETTEKFGYAPTAVTGFAISYIVDEPDNAGERQELRLTPRLVAKLLTQSYLGSDLGRGHPGMAANPLSINNDPDFRALNPGLDTGSREAGAALLSLSESSDVISSLTDYIAHDKEAMAFVNGAADPWGMVVNPSYRKIKLPTAEFPLLDSYVPTTNDECRQQNPGPYFSQLAAPVTTFRKVAEAVLDGWPNVQTRCERSSPSDPYKTGRVDRQGVGSRFMLGVVSLGDAARFGLRTAALQTASSVSPNAAFDSPEGRTFVAPTDASLSAAASMAKQQGTSKAFDLSQARLAKKASAYPGTMVVYTAAKTRGLDRAEAKKVASFIRISTSEGQVQGSGNGKLPAGYVPIRKSGPTAALYAQAQKVAKLVEAQKEPAAKPTKAAPTKAAPAAAAPAGSADVPPAAAAPAPAAATPTAAVTTDVVATASNTSGPAQSLLPVLVALLLLAGLGGPGTRLVAEWRRRR</sequence>
<keyword evidence="4" id="KW-1185">Reference proteome</keyword>
<name>A0A371P3V6_9ACTN</name>
<dbReference type="OrthoDB" id="5107506at2"/>
<comment type="caution">
    <text evidence="3">The sequence shown here is derived from an EMBL/GenBank/DDBJ whole genome shotgun (WGS) entry which is preliminary data.</text>
</comment>
<evidence type="ECO:0008006" key="5">
    <source>
        <dbReference type="Google" id="ProtNLM"/>
    </source>
</evidence>
<proteinExistence type="predicted"/>
<dbReference type="Gene3D" id="3.40.190.10">
    <property type="entry name" value="Periplasmic binding protein-like II"/>
    <property type="match status" value="2"/>
</dbReference>
<evidence type="ECO:0000313" key="3">
    <source>
        <dbReference type="EMBL" id="REK70228.1"/>
    </source>
</evidence>
<reference evidence="3 4" key="1">
    <citation type="submission" date="2018-08" db="EMBL/GenBank/DDBJ databases">
        <title>Aeromicrobium sp. M2KJ-4, whole genome shotgun sequence.</title>
        <authorList>
            <person name="Tuo L."/>
        </authorList>
    </citation>
    <scope>NUCLEOTIDE SEQUENCE [LARGE SCALE GENOMIC DNA]</scope>
    <source>
        <strain evidence="3 4">M2KJ-4</strain>
    </source>
</reference>
<evidence type="ECO:0000256" key="1">
    <source>
        <dbReference type="SAM" id="MobiDB-lite"/>
    </source>
</evidence>
<evidence type="ECO:0000256" key="2">
    <source>
        <dbReference type="SAM" id="Phobius"/>
    </source>
</evidence>
<organism evidence="3 4">
    <name type="scientific">Aeromicrobium endophyticum</name>
    <dbReference type="NCBI Taxonomy" id="2292704"/>
    <lineage>
        <taxon>Bacteria</taxon>
        <taxon>Bacillati</taxon>
        <taxon>Actinomycetota</taxon>
        <taxon>Actinomycetes</taxon>
        <taxon>Propionibacteriales</taxon>
        <taxon>Nocardioidaceae</taxon>
        <taxon>Aeromicrobium</taxon>
    </lineage>
</organism>
<keyword evidence="2" id="KW-1133">Transmembrane helix</keyword>
<feature type="compositionally biased region" description="Low complexity" evidence="1">
    <location>
        <begin position="767"/>
        <end position="796"/>
    </location>
</feature>
<gene>
    <name evidence="3" type="ORF">DX116_13795</name>
</gene>
<evidence type="ECO:0000313" key="4">
    <source>
        <dbReference type="Proteomes" id="UP000265581"/>
    </source>
</evidence>
<protein>
    <recommendedName>
        <fullName evidence="5">PBP domain-containing protein</fullName>
    </recommendedName>
</protein>
<dbReference type="SUPFAM" id="SSF53850">
    <property type="entry name" value="Periplasmic binding protein-like II"/>
    <property type="match status" value="1"/>
</dbReference>
<dbReference type="Proteomes" id="UP000265581">
    <property type="component" value="Unassembled WGS sequence"/>
</dbReference>
<dbReference type="RefSeq" id="WP_119704826.1">
    <property type="nucleotide sequence ID" value="NZ_JBHSOI010000002.1"/>
</dbReference>
<keyword evidence="2" id="KW-0472">Membrane</keyword>
<dbReference type="EMBL" id="QUBR01000002">
    <property type="protein sequence ID" value="REK70228.1"/>
    <property type="molecule type" value="Genomic_DNA"/>
</dbReference>
<feature type="region of interest" description="Disordered" evidence="1">
    <location>
        <begin position="766"/>
        <end position="796"/>
    </location>
</feature>
<accession>A0A371P3V6</accession>
<dbReference type="AlphaFoldDB" id="A0A371P3V6"/>